<evidence type="ECO:0000256" key="6">
    <source>
        <dbReference type="SAM" id="MobiDB-lite"/>
    </source>
</evidence>
<dbReference type="PANTHER" id="PTHR22779">
    <property type="entry name" value="SD17342P"/>
    <property type="match status" value="1"/>
</dbReference>
<sequence length="204" mass="22561">MPSCDDAEVYWPSLYNPSIELSDVQYHSATQPGGAYICHPGTVFRFILYWTLIFSVPFYVLSGIYAFFNFAFPPRCPTISDSDAYALLPSRRSSMNPLSRPGSPVPGTPGAPGFGTNADRDLWRRPPRTNVRRSRITFAVLVLLMFSFLSLAISVLGAAVVGFLLFAVYQAGGFYMSTWVPFVWAVIQGLVALLGIWPSVIDIM</sequence>
<accession>A0A5M3MIB6</accession>
<evidence type="ECO:0008006" key="10">
    <source>
        <dbReference type="Google" id="ProtNLM"/>
    </source>
</evidence>
<feature type="transmembrane region" description="Helical" evidence="7">
    <location>
        <begin position="181"/>
        <end position="201"/>
    </location>
</feature>
<feature type="transmembrane region" description="Helical" evidence="7">
    <location>
        <begin position="136"/>
        <end position="169"/>
    </location>
</feature>
<keyword evidence="9" id="KW-1185">Reference proteome</keyword>
<dbReference type="GeneID" id="19198610"/>
<dbReference type="Proteomes" id="UP000053558">
    <property type="component" value="Unassembled WGS sequence"/>
</dbReference>
<evidence type="ECO:0000256" key="2">
    <source>
        <dbReference type="ARBA" id="ARBA00006325"/>
    </source>
</evidence>
<dbReference type="OMA" id="FNMSTWI"/>
<dbReference type="InterPro" id="IPR019334">
    <property type="entry name" value="TMEM170A/B/YPR153W-like"/>
</dbReference>
<comment type="caution">
    <text evidence="8">The sequence shown here is derived from an EMBL/GenBank/DDBJ whole genome shotgun (WGS) entry which is preliminary data.</text>
</comment>
<dbReference type="EMBL" id="JH711581">
    <property type="protein sequence ID" value="EIW78787.1"/>
    <property type="molecule type" value="Genomic_DNA"/>
</dbReference>
<evidence type="ECO:0000256" key="3">
    <source>
        <dbReference type="ARBA" id="ARBA00022692"/>
    </source>
</evidence>
<evidence type="ECO:0000256" key="5">
    <source>
        <dbReference type="ARBA" id="ARBA00023136"/>
    </source>
</evidence>
<evidence type="ECO:0000256" key="4">
    <source>
        <dbReference type="ARBA" id="ARBA00022989"/>
    </source>
</evidence>
<dbReference type="KEGG" id="cput:CONPUDRAFT_106823"/>
<keyword evidence="4 7" id="KW-1133">Transmembrane helix</keyword>
<dbReference type="OrthoDB" id="2131401at2759"/>
<dbReference type="GO" id="GO:0016020">
    <property type="term" value="C:membrane"/>
    <property type="evidence" value="ECO:0007669"/>
    <property type="project" value="UniProtKB-SubCell"/>
</dbReference>
<evidence type="ECO:0000313" key="9">
    <source>
        <dbReference type="Proteomes" id="UP000053558"/>
    </source>
</evidence>
<organism evidence="8 9">
    <name type="scientific">Coniophora puteana (strain RWD-64-598)</name>
    <name type="common">Brown rot fungus</name>
    <dbReference type="NCBI Taxonomy" id="741705"/>
    <lineage>
        <taxon>Eukaryota</taxon>
        <taxon>Fungi</taxon>
        <taxon>Dikarya</taxon>
        <taxon>Basidiomycota</taxon>
        <taxon>Agaricomycotina</taxon>
        <taxon>Agaricomycetes</taxon>
        <taxon>Agaricomycetidae</taxon>
        <taxon>Boletales</taxon>
        <taxon>Coniophorineae</taxon>
        <taxon>Coniophoraceae</taxon>
        <taxon>Coniophora</taxon>
    </lineage>
</organism>
<protein>
    <recommendedName>
        <fullName evidence="10">Integral membrane protein</fullName>
    </recommendedName>
</protein>
<comment type="subcellular location">
    <subcellularLocation>
        <location evidence="1">Membrane</location>
        <topology evidence="1">Multi-pass membrane protein</topology>
    </subcellularLocation>
</comment>
<feature type="transmembrane region" description="Helical" evidence="7">
    <location>
        <begin position="47"/>
        <end position="68"/>
    </location>
</feature>
<dbReference type="AlphaFoldDB" id="A0A5M3MIB6"/>
<evidence type="ECO:0000256" key="1">
    <source>
        <dbReference type="ARBA" id="ARBA00004141"/>
    </source>
</evidence>
<feature type="region of interest" description="Disordered" evidence="6">
    <location>
        <begin position="94"/>
        <end position="116"/>
    </location>
</feature>
<dbReference type="PANTHER" id="PTHR22779:SF6">
    <property type="entry name" value="SD17342P"/>
    <property type="match status" value="1"/>
</dbReference>
<keyword evidence="5 7" id="KW-0472">Membrane</keyword>
<comment type="similarity">
    <text evidence="2">Belongs to the TMEM170 family.</text>
</comment>
<keyword evidence="3 7" id="KW-0812">Transmembrane</keyword>
<evidence type="ECO:0000313" key="8">
    <source>
        <dbReference type="EMBL" id="EIW78787.1"/>
    </source>
</evidence>
<proteinExistence type="inferred from homology"/>
<gene>
    <name evidence="8" type="ORF">CONPUDRAFT_106823</name>
</gene>
<name>A0A5M3MIB6_CONPW</name>
<reference evidence="9" key="1">
    <citation type="journal article" date="2012" name="Science">
        <title>The Paleozoic origin of enzymatic lignin decomposition reconstructed from 31 fungal genomes.</title>
        <authorList>
            <person name="Floudas D."/>
            <person name="Binder M."/>
            <person name="Riley R."/>
            <person name="Barry K."/>
            <person name="Blanchette R.A."/>
            <person name="Henrissat B."/>
            <person name="Martinez A.T."/>
            <person name="Otillar R."/>
            <person name="Spatafora J.W."/>
            <person name="Yadav J.S."/>
            <person name="Aerts A."/>
            <person name="Benoit I."/>
            <person name="Boyd A."/>
            <person name="Carlson A."/>
            <person name="Copeland A."/>
            <person name="Coutinho P.M."/>
            <person name="de Vries R.P."/>
            <person name="Ferreira P."/>
            <person name="Findley K."/>
            <person name="Foster B."/>
            <person name="Gaskell J."/>
            <person name="Glotzer D."/>
            <person name="Gorecki P."/>
            <person name="Heitman J."/>
            <person name="Hesse C."/>
            <person name="Hori C."/>
            <person name="Igarashi K."/>
            <person name="Jurgens J.A."/>
            <person name="Kallen N."/>
            <person name="Kersten P."/>
            <person name="Kohler A."/>
            <person name="Kuees U."/>
            <person name="Kumar T.K.A."/>
            <person name="Kuo A."/>
            <person name="LaButti K."/>
            <person name="Larrondo L.F."/>
            <person name="Lindquist E."/>
            <person name="Ling A."/>
            <person name="Lombard V."/>
            <person name="Lucas S."/>
            <person name="Lundell T."/>
            <person name="Martin R."/>
            <person name="McLaughlin D.J."/>
            <person name="Morgenstern I."/>
            <person name="Morin E."/>
            <person name="Murat C."/>
            <person name="Nagy L.G."/>
            <person name="Nolan M."/>
            <person name="Ohm R.A."/>
            <person name="Patyshakuliyeva A."/>
            <person name="Rokas A."/>
            <person name="Ruiz-Duenas F.J."/>
            <person name="Sabat G."/>
            <person name="Salamov A."/>
            <person name="Samejima M."/>
            <person name="Schmutz J."/>
            <person name="Slot J.C."/>
            <person name="St John F."/>
            <person name="Stenlid J."/>
            <person name="Sun H."/>
            <person name="Sun S."/>
            <person name="Syed K."/>
            <person name="Tsang A."/>
            <person name="Wiebenga A."/>
            <person name="Young D."/>
            <person name="Pisabarro A."/>
            <person name="Eastwood D.C."/>
            <person name="Martin F."/>
            <person name="Cullen D."/>
            <person name="Grigoriev I.V."/>
            <person name="Hibbett D.S."/>
        </authorList>
    </citation>
    <scope>NUCLEOTIDE SEQUENCE [LARGE SCALE GENOMIC DNA]</scope>
    <source>
        <strain evidence="9">RWD-64-598 SS2</strain>
    </source>
</reference>
<dbReference type="RefSeq" id="XP_007770578.1">
    <property type="nucleotide sequence ID" value="XM_007772388.1"/>
</dbReference>
<evidence type="ECO:0000256" key="7">
    <source>
        <dbReference type="SAM" id="Phobius"/>
    </source>
</evidence>